<comment type="similarity">
    <text evidence="1">Belongs to the HOATZ family.</text>
</comment>
<dbReference type="RefSeq" id="XP_013394554.1">
    <property type="nucleotide sequence ID" value="XM_013539100.1"/>
</dbReference>
<dbReference type="PANTHER" id="PTHR47231">
    <property type="entry name" value="UPF0722 PROTEIN C11ORF88"/>
    <property type="match status" value="1"/>
</dbReference>
<feature type="region of interest" description="Disordered" evidence="3">
    <location>
        <begin position="1"/>
        <end position="22"/>
    </location>
</feature>
<feature type="compositionally biased region" description="Basic and acidic residues" evidence="3">
    <location>
        <begin position="10"/>
        <end position="22"/>
    </location>
</feature>
<sequence length="170" mass="19400">MATVVVELPKSNEKTEFSGSSEEDKAYAKSFWQSIQLHPPIESRLVSSDIRQRLKRAPPGGQPINLAHHPEAEPPQLTSFLLTSHALERADAYHKLQQKAAFREDAIMLLQKQREDRIMKEKVSDHKGIKKPKPEPVPIDSDEEKEMELDIEATMRELDKYDKSVTVDSD</sequence>
<name>A0A1S3IAX0_LINAN</name>
<evidence type="ECO:0000256" key="1">
    <source>
        <dbReference type="ARBA" id="ARBA00023451"/>
    </source>
</evidence>
<dbReference type="GeneID" id="106162006"/>
<dbReference type="OrthoDB" id="10004365at2759"/>
<evidence type="ECO:0000256" key="2">
    <source>
        <dbReference type="ARBA" id="ARBA00023657"/>
    </source>
</evidence>
<dbReference type="InterPro" id="IPR040681">
    <property type="entry name" value="HOATZ-like"/>
</dbReference>
<dbReference type="GO" id="GO:0060271">
    <property type="term" value="P:cilium assembly"/>
    <property type="evidence" value="ECO:0007669"/>
    <property type="project" value="InterPro"/>
</dbReference>
<reference evidence="5" key="1">
    <citation type="submission" date="2025-08" db="UniProtKB">
        <authorList>
            <consortium name="RefSeq"/>
        </authorList>
    </citation>
    <scope>IDENTIFICATION</scope>
    <source>
        <tissue evidence="5">Gonads</tissue>
    </source>
</reference>
<protein>
    <recommendedName>
        <fullName evidence="2">Cilia- and flagella-associated protein HOATZ</fullName>
    </recommendedName>
</protein>
<evidence type="ECO:0000313" key="4">
    <source>
        <dbReference type="Proteomes" id="UP000085678"/>
    </source>
</evidence>
<dbReference type="PANTHER" id="PTHR47231:SF1">
    <property type="entry name" value="CILIA- AND FLAGELLA-ASSOCIATED PROTEIN HOATZ"/>
    <property type="match status" value="1"/>
</dbReference>
<proteinExistence type="inferred from homology"/>
<feature type="compositionally biased region" description="Basic and acidic residues" evidence="3">
    <location>
        <begin position="118"/>
        <end position="127"/>
    </location>
</feature>
<dbReference type="AlphaFoldDB" id="A0A1S3IAX0"/>
<dbReference type="OMA" id="TVCSERQ"/>
<dbReference type="Pfam" id="PF17664">
    <property type="entry name" value="HOATZ-like"/>
    <property type="match status" value="1"/>
</dbReference>
<dbReference type="InParanoid" id="A0A1S3IAX0"/>
<gene>
    <name evidence="5" type="primary">LOC106162006</name>
</gene>
<evidence type="ECO:0000313" key="5">
    <source>
        <dbReference type="RefSeq" id="XP_013394554.1"/>
    </source>
</evidence>
<evidence type="ECO:0000256" key="3">
    <source>
        <dbReference type="SAM" id="MobiDB-lite"/>
    </source>
</evidence>
<accession>A0A1S3IAX0</accession>
<feature type="region of interest" description="Disordered" evidence="3">
    <location>
        <begin position="118"/>
        <end position="145"/>
    </location>
</feature>
<feature type="region of interest" description="Disordered" evidence="3">
    <location>
        <begin position="43"/>
        <end position="73"/>
    </location>
</feature>
<organism evidence="4 5">
    <name type="scientific">Lingula anatina</name>
    <name type="common">Brachiopod</name>
    <name type="synonym">Lingula unguis</name>
    <dbReference type="NCBI Taxonomy" id="7574"/>
    <lineage>
        <taxon>Eukaryota</taxon>
        <taxon>Metazoa</taxon>
        <taxon>Spiralia</taxon>
        <taxon>Lophotrochozoa</taxon>
        <taxon>Brachiopoda</taxon>
        <taxon>Linguliformea</taxon>
        <taxon>Lingulata</taxon>
        <taxon>Lingulida</taxon>
        <taxon>Linguloidea</taxon>
        <taxon>Lingulidae</taxon>
        <taxon>Lingula</taxon>
    </lineage>
</organism>
<dbReference type="KEGG" id="lak:106162006"/>
<keyword evidence="4" id="KW-1185">Reference proteome</keyword>
<dbReference type="Proteomes" id="UP000085678">
    <property type="component" value="Unplaced"/>
</dbReference>